<dbReference type="AlphaFoldDB" id="A0AAV6TRT0"/>
<dbReference type="Proteomes" id="UP000827092">
    <property type="component" value="Unassembled WGS sequence"/>
</dbReference>
<feature type="region of interest" description="Disordered" evidence="1">
    <location>
        <begin position="71"/>
        <end position="101"/>
    </location>
</feature>
<evidence type="ECO:0000313" key="2">
    <source>
        <dbReference type="EMBL" id="KAG8174419.1"/>
    </source>
</evidence>
<name>A0AAV6TRT0_9ARAC</name>
<proteinExistence type="predicted"/>
<accession>A0AAV6TRT0</accession>
<sequence>MNKGRLAQVQENRERLVPIIRTTQFLGRQGLAFRVHRDDGRLRTGSNTTEIEDVSQNEVYEDFVSFVNTFEDNDRANNKSDEEEETQTTRQEVKMTGEVVG</sequence>
<reference evidence="2 3" key="1">
    <citation type="journal article" date="2022" name="Nat. Ecol. Evol.">
        <title>A masculinizing supergene underlies an exaggerated male reproductive morph in a spider.</title>
        <authorList>
            <person name="Hendrickx F."/>
            <person name="De Corte Z."/>
            <person name="Sonet G."/>
            <person name="Van Belleghem S.M."/>
            <person name="Kostlbacher S."/>
            <person name="Vangestel C."/>
        </authorList>
    </citation>
    <scope>NUCLEOTIDE SEQUENCE [LARGE SCALE GENOMIC DNA]</scope>
    <source>
        <strain evidence="2">W744_W776</strain>
    </source>
</reference>
<dbReference type="EMBL" id="JAFNEN010001224">
    <property type="protein sequence ID" value="KAG8174419.1"/>
    <property type="molecule type" value="Genomic_DNA"/>
</dbReference>
<gene>
    <name evidence="2" type="ORF">JTE90_001309</name>
</gene>
<evidence type="ECO:0000256" key="1">
    <source>
        <dbReference type="SAM" id="MobiDB-lite"/>
    </source>
</evidence>
<comment type="caution">
    <text evidence="2">The sequence shown here is derived from an EMBL/GenBank/DDBJ whole genome shotgun (WGS) entry which is preliminary data.</text>
</comment>
<organism evidence="2 3">
    <name type="scientific">Oedothorax gibbosus</name>
    <dbReference type="NCBI Taxonomy" id="931172"/>
    <lineage>
        <taxon>Eukaryota</taxon>
        <taxon>Metazoa</taxon>
        <taxon>Ecdysozoa</taxon>
        <taxon>Arthropoda</taxon>
        <taxon>Chelicerata</taxon>
        <taxon>Arachnida</taxon>
        <taxon>Araneae</taxon>
        <taxon>Araneomorphae</taxon>
        <taxon>Entelegynae</taxon>
        <taxon>Araneoidea</taxon>
        <taxon>Linyphiidae</taxon>
        <taxon>Erigoninae</taxon>
        <taxon>Oedothorax</taxon>
    </lineage>
</organism>
<keyword evidence="3" id="KW-1185">Reference proteome</keyword>
<evidence type="ECO:0000313" key="3">
    <source>
        <dbReference type="Proteomes" id="UP000827092"/>
    </source>
</evidence>
<protein>
    <submittedName>
        <fullName evidence="2">Uncharacterized protein</fullName>
    </submittedName>
</protein>